<keyword evidence="9" id="KW-1185">Reference proteome</keyword>
<proteinExistence type="predicted"/>
<dbReference type="Pfam" id="PF00645">
    <property type="entry name" value="zf-PARP"/>
    <property type="match status" value="1"/>
</dbReference>
<dbReference type="PROSITE" id="PS50064">
    <property type="entry name" value="ZF_PARP_2"/>
    <property type="match status" value="1"/>
</dbReference>
<dbReference type="InterPro" id="IPR008395">
    <property type="entry name" value="Agenet-like_dom"/>
</dbReference>
<dbReference type="OrthoDB" id="206088at2759"/>
<protein>
    <recommendedName>
        <fullName evidence="7">PARP-type domain-containing protein</fullName>
    </recommendedName>
</protein>
<sequence>MKRPAAAAAVAPKKPKKDYPTVGTIIEAKWSTEFGPGKEWYRGKIAKVHAGKTSSRDPSFDVAYDDGELEEKVRWENIRVVDPSTPAPVYDYDEPEIVASKTSLEPTRPRSKREIRAPQKGPLASAALSPPPQPKPRPRQPKQRAPLTVRLPKPPPPKPPVPQKESARMVRQLVRTDREKLDLETVRDALRTDPIKDQADHGRVGGMLAGRIGENKYVVEYATDCRAKCKLFSCKRSLFLGELRIGKVPPRVNPLQNKRVHWYHPSCVFQSFRRASKKTKLIDHPEKDLEGWHALQPNDRAFIDLCLRRSREAPGDWALDEDTSSSNAPPEPVDGAAVDLLLSLQAPGAAAAAAPAAPRP</sequence>
<dbReference type="SMART" id="SM01336">
    <property type="entry name" value="zf-PARP"/>
    <property type="match status" value="1"/>
</dbReference>
<keyword evidence="3" id="KW-0863">Zinc-finger</keyword>
<evidence type="ECO:0000313" key="9">
    <source>
        <dbReference type="Proteomes" id="UP000789595"/>
    </source>
</evidence>
<organism evidence="8 9">
    <name type="scientific">Pelagomonas calceolata</name>
    <dbReference type="NCBI Taxonomy" id="35677"/>
    <lineage>
        <taxon>Eukaryota</taxon>
        <taxon>Sar</taxon>
        <taxon>Stramenopiles</taxon>
        <taxon>Ochrophyta</taxon>
        <taxon>Pelagophyceae</taxon>
        <taxon>Pelagomonadales</taxon>
        <taxon>Pelagomonadaceae</taxon>
        <taxon>Pelagomonas</taxon>
    </lineage>
</organism>
<evidence type="ECO:0000256" key="5">
    <source>
        <dbReference type="ARBA" id="ARBA00023242"/>
    </source>
</evidence>
<dbReference type="AlphaFoldDB" id="A0A8J2WUC3"/>
<keyword evidence="5" id="KW-0539">Nucleus</keyword>
<dbReference type="Gene3D" id="2.30.30.140">
    <property type="match status" value="1"/>
</dbReference>
<dbReference type="GO" id="GO:0008270">
    <property type="term" value="F:zinc ion binding"/>
    <property type="evidence" value="ECO:0007669"/>
    <property type="project" value="UniProtKB-KW"/>
</dbReference>
<feature type="region of interest" description="Disordered" evidence="6">
    <location>
        <begin position="83"/>
        <end position="168"/>
    </location>
</feature>
<comment type="subcellular location">
    <subcellularLocation>
        <location evidence="1">Nucleus</location>
    </subcellularLocation>
</comment>
<dbReference type="EMBL" id="CAKKNE010000002">
    <property type="protein sequence ID" value="CAH0368632.1"/>
    <property type="molecule type" value="Genomic_DNA"/>
</dbReference>
<gene>
    <name evidence="8" type="ORF">PECAL_2P17040</name>
</gene>
<dbReference type="Pfam" id="PF05641">
    <property type="entry name" value="Agenet"/>
    <property type="match status" value="1"/>
</dbReference>
<evidence type="ECO:0000259" key="7">
    <source>
        <dbReference type="PROSITE" id="PS50064"/>
    </source>
</evidence>
<dbReference type="GO" id="GO:0005634">
    <property type="term" value="C:nucleus"/>
    <property type="evidence" value="ECO:0007669"/>
    <property type="project" value="UniProtKB-SubCell"/>
</dbReference>
<accession>A0A8J2WUC3</accession>
<evidence type="ECO:0000256" key="6">
    <source>
        <dbReference type="SAM" id="MobiDB-lite"/>
    </source>
</evidence>
<evidence type="ECO:0000313" key="8">
    <source>
        <dbReference type="EMBL" id="CAH0368632.1"/>
    </source>
</evidence>
<dbReference type="Proteomes" id="UP000789595">
    <property type="component" value="Unassembled WGS sequence"/>
</dbReference>
<feature type="non-terminal residue" evidence="8">
    <location>
        <position position="360"/>
    </location>
</feature>
<dbReference type="InterPro" id="IPR036957">
    <property type="entry name" value="Znf_PARP_sf"/>
</dbReference>
<dbReference type="Gene3D" id="3.30.1740.10">
    <property type="entry name" value="Zinc finger, PARP-type"/>
    <property type="match status" value="1"/>
</dbReference>
<dbReference type="CDD" id="cd04508">
    <property type="entry name" value="Tudor_SF"/>
    <property type="match status" value="1"/>
</dbReference>
<feature type="compositionally biased region" description="Pro residues" evidence="6">
    <location>
        <begin position="152"/>
        <end position="162"/>
    </location>
</feature>
<keyword evidence="2" id="KW-0479">Metal-binding</keyword>
<comment type="caution">
    <text evidence="8">The sequence shown here is derived from an EMBL/GenBank/DDBJ whole genome shotgun (WGS) entry which is preliminary data.</text>
</comment>
<reference evidence="8" key="1">
    <citation type="submission" date="2021-11" db="EMBL/GenBank/DDBJ databases">
        <authorList>
            <consortium name="Genoscope - CEA"/>
            <person name="William W."/>
        </authorList>
    </citation>
    <scope>NUCLEOTIDE SEQUENCE</scope>
</reference>
<dbReference type="SUPFAM" id="SSF57716">
    <property type="entry name" value="Glucocorticoid receptor-like (DNA-binding domain)"/>
    <property type="match status" value="1"/>
</dbReference>
<dbReference type="InterPro" id="IPR001510">
    <property type="entry name" value="Znf_PARP"/>
</dbReference>
<evidence type="ECO:0000256" key="1">
    <source>
        <dbReference type="ARBA" id="ARBA00004123"/>
    </source>
</evidence>
<keyword evidence="4" id="KW-0862">Zinc</keyword>
<dbReference type="GO" id="GO:0003677">
    <property type="term" value="F:DNA binding"/>
    <property type="evidence" value="ECO:0007669"/>
    <property type="project" value="InterPro"/>
</dbReference>
<name>A0A8J2WUC3_9STRA</name>
<feature type="domain" description="PARP-type" evidence="7">
    <location>
        <begin position="217"/>
        <end position="303"/>
    </location>
</feature>
<evidence type="ECO:0000256" key="3">
    <source>
        <dbReference type="ARBA" id="ARBA00022771"/>
    </source>
</evidence>
<evidence type="ECO:0000256" key="2">
    <source>
        <dbReference type="ARBA" id="ARBA00022723"/>
    </source>
</evidence>
<evidence type="ECO:0000256" key="4">
    <source>
        <dbReference type="ARBA" id="ARBA00022833"/>
    </source>
</evidence>